<evidence type="ECO:0000256" key="6">
    <source>
        <dbReference type="ARBA" id="ARBA00022692"/>
    </source>
</evidence>
<dbReference type="Gene3D" id="3.40.1690.10">
    <property type="entry name" value="secretion proteins EscU"/>
    <property type="match status" value="1"/>
</dbReference>
<evidence type="ECO:0000256" key="13">
    <source>
        <dbReference type="RuleBase" id="RU364091"/>
    </source>
</evidence>
<keyword evidence="9 13" id="KW-1133">Transmembrane helix</keyword>
<evidence type="ECO:0000313" key="15">
    <source>
        <dbReference type="EMBL" id="RQP25233.1"/>
    </source>
</evidence>
<keyword evidence="15" id="KW-0282">Flagellum</keyword>
<keyword evidence="8 13" id="KW-0653">Protein transport</keyword>
<comment type="similarity">
    <text evidence="2 13">Belongs to the type III secretion exporter family.</text>
</comment>
<evidence type="ECO:0000256" key="12">
    <source>
        <dbReference type="ARBA" id="ARBA00025078"/>
    </source>
</evidence>
<dbReference type="GO" id="GO:0044780">
    <property type="term" value="P:bacterial-type flagellum assembly"/>
    <property type="evidence" value="ECO:0007669"/>
    <property type="project" value="InterPro"/>
</dbReference>
<dbReference type="GO" id="GO:0009306">
    <property type="term" value="P:protein secretion"/>
    <property type="evidence" value="ECO:0007669"/>
    <property type="project" value="InterPro"/>
</dbReference>
<accession>A0A3N7HTW2</accession>
<organism evidence="15 16">
    <name type="scientific">Piscinibacter terrae</name>
    <dbReference type="NCBI Taxonomy" id="2496871"/>
    <lineage>
        <taxon>Bacteria</taxon>
        <taxon>Pseudomonadati</taxon>
        <taxon>Pseudomonadota</taxon>
        <taxon>Betaproteobacteria</taxon>
        <taxon>Burkholderiales</taxon>
        <taxon>Sphaerotilaceae</taxon>
        <taxon>Piscinibacter</taxon>
    </lineage>
</organism>
<dbReference type="Pfam" id="PF01312">
    <property type="entry name" value="Bac_export_2"/>
    <property type="match status" value="1"/>
</dbReference>
<keyword evidence="15" id="KW-0969">Cilium</keyword>
<dbReference type="GO" id="GO:0005886">
    <property type="term" value="C:plasma membrane"/>
    <property type="evidence" value="ECO:0007669"/>
    <property type="project" value="UniProtKB-SubCell"/>
</dbReference>
<feature type="transmembrane region" description="Helical" evidence="13">
    <location>
        <begin position="186"/>
        <end position="211"/>
    </location>
</feature>
<keyword evidence="10 13" id="KW-0472">Membrane</keyword>
<evidence type="ECO:0000256" key="5">
    <source>
        <dbReference type="ARBA" id="ARBA00022475"/>
    </source>
</evidence>
<evidence type="ECO:0000256" key="9">
    <source>
        <dbReference type="ARBA" id="ARBA00022989"/>
    </source>
</evidence>
<keyword evidence="16" id="KW-1185">Reference proteome</keyword>
<keyword evidence="7 13" id="KW-1005">Bacterial flagellum biogenesis</keyword>
<evidence type="ECO:0000256" key="7">
    <source>
        <dbReference type="ARBA" id="ARBA00022795"/>
    </source>
</evidence>
<proteinExistence type="inferred from homology"/>
<dbReference type="InterPro" id="IPR029025">
    <property type="entry name" value="T3SS_substrate_exporter_C"/>
</dbReference>
<feature type="transmembrane region" description="Helical" evidence="13">
    <location>
        <begin position="146"/>
        <end position="166"/>
    </location>
</feature>
<feature type="transmembrane region" description="Helical" evidence="13">
    <location>
        <begin position="89"/>
        <end position="114"/>
    </location>
</feature>
<comment type="function">
    <text evidence="12 13">Required for formation of the rod structure in the basal body of the flagellar apparatus. Together with FliI and FliH, may constitute the export apparatus of flagellin.</text>
</comment>
<dbReference type="InterPro" id="IPR006136">
    <property type="entry name" value="FlhB"/>
</dbReference>
<sequence length="383" mass="41335">MADDNGSDRNLPASQRKLEKAREEGQVARSRDLGHFAAIAGGGAILVAVAPMLTRWLQQTLAQSLSFDRAAGTNPELMTQQLAAMAWKLMWVVIPLGVAMTLIAIAGSVLIGGWNWTLKPLMPKFEKLNPIAGLPRLFSKQQMVDALKACALALVLGGIGFAYLRSHIDSFAGLITVPLPAALSDVGSTILGGLVLLLIALAICAAIDAPLQRYMHMSRLKMSHAEMKQEHKEIEGNSEVKAKIKVRMREMSRRRMLAAVPKADLVVMNPTHYAVALKYDETRMGAPRVVAKGADLLAMTIRDTARANKVPVLQSPVLARALYAHAKIDKEIPAALFAAVAQVLAYVYQLRAALAGHAPMPGDLPSVHVPPELDPHNKPESAE</sequence>
<evidence type="ECO:0000256" key="2">
    <source>
        <dbReference type="ARBA" id="ARBA00010690"/>
    </source>
</evidence>
<evidence type="ECO:0000313" key="16">
    <source>
        <dbReference type="Proteomes" id="UP000267464"/>
    </source>
</evidence>
<evidence type="ECO:0000256" key="3">
    <source>
        <dbReference type="ARBA" id="ARBA00021622"/>
    </source>
</evidence>
<keyword evidence="5 13" id="KW-1003">Cell membrane</keyword>
<evidence type="ECO:0000256" key="1">
    <source>
        <dbReference type="ARBA" id="ARBA00004651"/>
    </source>
</evidence>
<dbReference type="SUPFAM" id="SSF160544">
    <property type="entry name" value="EscU C-terminal domain-like"/>
    <property type="match status" value="1"/>
</dbReference>
<dbReference type="InterPro" id="IPR006135">
    <property type="entry name" value="T3SS_substrate_exporter"/>
</dbReference>
<dbReference type="AlphaFoldDB" id="A0A3N7HTW2"/>
<feature type="transmembrane region" description="Helical" evidence="13">
    <location>
        <begin position="36"/>
        <end position="57"/>
    </location>
</feature>
<protein>
    <recommendedName>
        <fullName evidence="3 13">Flagellar biosynthetic protein FlhB</fullName>
    </recommendedName>
</protein>
<evidence type="ECO:0000256" key="10">
    <source>
        <dbReference type="ARBA" id="ARBA00023136"/>
    </source>
</evidence>
<dbReference type="PANTHER" id="PTHR30531">
    <property type="entry name" value="FLAGELLAR BIOSYNTHETIC PROTEIN FLHB"/>
    <property type="match status" value="1"/>
</dbReference>
<dbReference type="FunFam" id="3.40.1690.10:FF:000001">
    <property type="entry name" value="Flagellar biosynthetic protein FlhB"/>
    <property type="match status" value="1"/>
</dbReference>
<comment type="subcellular location">
    <subcellularLocation>
        <location evidence="1">Cell membrane</location>
        <topology evidence="1">Multi-pass membrane protein</topology>
    </subcellularLocation>
</comment>
<reference evidence="15 16" key="2">
    <citation type="submission" date="2018-12" db="EMBL/GenBank/DDBJ databases">
        <title>Rhizobacter gummiphilus sp. nov., a rubber-degrading bacterium isolated from the soil of a botanical garden in Japan.</title>
        <authorList>
            <person name="Shunsuke S.S."/>
        </authorList>
    </citation>
    <scope>NUCLEOTIDE SEQUENCE [LARGE SCALE GENOMIC DNA]</scope>
    <source>
        <strain evidence="15 16">S-16</strain>
    </source>
</reference>
<evidence type="ECO:0000256" key="4">
    <source>
        <dbReference type="ARBA" id="ARBA00022448"/>
    </source>
</evidence>
<keyword evidence="4 13" id="KW-0813">Transport</keyword>
<feature type="region of interest" description="Disordered" evidence="14">
    <location>
        <begin position="1"/>
        <end position="24"/>
    </location>
</feature>
<dbReference type="EMBL" id="QUSW01000002">
    <property type="protein sequence ID" value="RQP25233.1"/>
    <property type="molecule type" value="Genomic_DNA"/>
</dbReference>
<comment type="caution">
    <text evidence="15">The sequence shown here is derived from an EMBL/GenBank/DDBJ whole genome shotgun (WGS) entry which is preliminary data.</text>
</comment>
<reference evidence="15 16" key="1">
    <citation type="submission" date="2018-08" db="EMBL/GenBank/DDBJ databases">
        <authorList>
            <person name="Khan S.A."/>
            <person name="Jeon C.O."/>
            <person name="Chun B.H."/>
            <person name="Jeong S.E."/>
        </authorList>
    </citation>
    <scope>NUCLEOTIDE SEQUENCE [LARGE SCALE GENOMIC DNA]</scope>
    <source>
        <strain evidence="15 16">S-16</strain>
    </source>
</reference>
<dbReference type="NCBIfam" id="TIGR00328">
    <property type="entry name" value="flhB"/>
    <property type="match status" value="1"/>
</dbReference>
<keyword evidence="6 13" id="KW-0812">Transmembrane</keyword>
<keyword evidence="11 13" id="KW-1006">Bacterial flagellum protein export</keyword>
<keyword evidence="15" id="KW-0966">Cell projection</keyword>
<dbReference type="PRINTS" id="PR00950">
    <property type="entry name" value="TYPE3IMSPROT"/>
</dbReference>
<evidence type="ECO:0000256" key="14">
    <source>
        <dbReference type="SAM" id="MobiDB-lite"/>
    </source>
</evidence>
<evidence type="ECO:0000256" key="11">
    <source>
        <dbReference type="ARBA" id="ARBA00023225"/>
    </source>
</evidence>
<name>A0A3N7HTW2_9BURK</name>
<dbReference type="RefSeq" id="WP_124540144.1">
    <property type="nucleotide sequence ID" value="NZ_QUSW01000002.1"/>
</dbReference>
<gene>
    <name evidence="13 15" type="primary">flhB</name>
    <name evidence="15" type="ORF">DZC73_10380</name>
</gene>
<dbReference type="Proteomes" id="UP000267464">
    <property type="component" value="Unassembled WGS sequence"/>
</dbReference>
<dbReference type="PANTHER" id="PTHR30531:SF12">
    <property type="entry name" value="FLAGELLAR BIOSYNTHETIC PROTEIN FLHB"/>
    <property type="match status" value="1"/>
</dbReference>
<dbReference type="OrthoDB" id="9807950at2"/>
<evidence type="ECO:0000256" key="8">
    <source>
        <dbReference type="ARBA" id="ARBA00022927"/>
    </source>
</evidence>